<dbReference type="OrthoDB" id="3147752at2759"/>
<proteinExistence type="predicted"/>
<reference evidence="1" key="2">
    <citation type="submission" date="2021-10" db="EMBL/GenBank/DDBJ databases">
        <title>Phylogenomics reveals ancestral predisposition of the termite-cultivated fungus Termitomyces towards a domesticated lifestyle.</title>
        <authorList>
            <person name="Auxier B."/>
            <person name="Grum-Grzhimaylo A."/>
            <person name="Cardenas M.E."/>
            <person name="Lodge J.D."/>
            <person name="Laessoe T."/>
            <person name="Pedersen O."/>
            <person name="Smith M.E."/>
            <person name="Kuyper T.W."/>
            <person name="Franco-Molano E.A."/>
            <person name="Baroni T.J."/>
            <person name="Aanen D.K."/>
        </authorList>
    </citation>
    <scope>NUCLEOTIDE SEQUENCE</scope>
    <source>
        <strain evidence="1">AP01</strain>
        <tissue evidence="1">Mycelium</tissue>
    </source>
</reference>
<sequence length="480" mass="53975">MPTAIDSNAVMESERKYELWRVREGLKRDIDSGDESPGGKWTDHFHARSFSAALLGQVGSTAKGGPVKASATLTSLGEAEAISKATELRRTPTSQSRVERRRITDGRELKMGQNISMGPLPFEGGRTRDLHAGYIHKLDAEKLAVCEKEKREIFDQLRRTITKLELSEQRTRDLEAQVGRLSEELKVKDTKLRQTEGQYQTTIRILEETALELKGANLFLTKEDTISSADVISMVDDVNAEIMHIAAFMAEMLDDRGRGQERERQGKTAERKFNLQAMGEPLVQLLRQSTTQSLDPMTIQIALQLSLAETCAIIVGSWFPGVWKGEDVLWKVYSSLKKSAAQAVIGRWRAITRSQTKYEDCHSPVLLYMIRRVEDVLSLAGWPKHRPENSRLLEQFEEKLDGLVTMALRLHRALGEDIVSGELKAQFIYPNTRFDEMAMDEAFQGEQGIIDGMSGNQVDVLRKPKVVLATVLEDMLGKQS</sequence>
<reference evidence="1" key="1">
    <citation type="submission" date="2020-07" db="EMBL/GenBank/DDBJ databases">
        <authorList>
            <person name="Nieuwenhuis M."/>
            <person name="Van De Peppel L.J.J."/>
        </authorList>
    </citation>
    <scope>NUCLEOTIDE SEQUENCE</scope>
    <source>
        <strain evidence="1">AP01</strain>
        <tissue evidence="1">Mycelium</tissue>
    </source>
</reference>
<evidence type="ECO:0000313" key="2">
    <source>
        <dbReference type="Proteomes" id="UP000775547"/>
    </source>
</evidence>
<dbReference type="EMBL" id="JABCKV010000075">
    <property type="protein sequence ID" value="KAG5644290.1"/>
    <property type="molecule type" value="Genomic_DNA"/>
</dbReference>
<gene>
    <name evidence="1" type="ORF">DXG03_008708</name>
</gene>
<protein>
    <submittedName>
        <fullName evidence="1">Uncharacterized protein</fullName>
    </submittedName>
</protein>
<accession>A0A9P7GBL2</accession>
<name>A0A9P7GBL2_9AGAR</name>
<keyword evidence="2" id="KW-1185">Reference proteome</keyword>
<organism evidence="1 2">
    <name type="scientific">Asterophora parasitica</name>
    <dbReference type="NCBI Taxonomy" id="117018"/>
    <lineage>
        <taxon>Eukaryota</taxon>
        <taxon>Fungi</taxon>
        <taxon>Dikarya</taxon>
        <taxon>Basidiomycota</taxon>
        <taxon>Agaricomycotina</taxon>
        <taxon>Agaricomycetes</taxon>
        <taxon>Agaricomycetidae</taxon>
        <taxon>Agaricales</taxon>
        <taxon>Tricholomatineae</taxon>
        <taxon>Lyophyllaceae</taxon>
        <taxon>Asterophora</taxon>
    </lineage>
</organism>
<evidence type="ECO:0000313" key="1">
    <source>
        <dbReference type="EMBL" id="KAG5644290.1"/>
    </source>
</evidence>
<dbReference type="Proteomes" id="UP000775547">
    <property type="component" value="Unassembled WGS sequence"/>
</dbReference>
<dbReference type="AlphaFoldDB" id="A0A9P7GBL2"/>
<comment type="caution">
    <text evidence="1">The sequence shown here is derived from an EMBL/GenBank/DDBJ whole genome shotgun (WGS) entry which is preliminary data.</text>
</comment>